<evidence type="ECO:0000313" key="4">
    <source>
        <dbReference type="Proteomes" id="UP000323075"/>
    </source>
</evidence>
<sequence length="705" mass="76187">MIVPLSDGHTGLALNDNIYNRRVVMRTPTRVAPTPTDPSTFLFPVEEAARVHTDRLTTAKPSMVFIRDDATGDPLDALTEPQSVTVSHDDPRLLEFQTPVRTYVRVPGGTTTTVTMTLDDVTVSFPDAHDLQIGVRSQHSHPIGEITTTTDPVDVMAAVEQFGAALQTPSPERSWPTLRGHPPRLTVGQPDSTAHSLSRPDVDVTVGVPPEIGAVYAVTPLAFYLGARVEPSSTPSVTAGGHQIATFPRDTLGRAAGALLKHVFTLDCVVRSVGLYDLDTPARDTLTAAFDWTRDDLQRLYDMPLAARLQAYTEYPQETVLAAAPRWRHTVMVADDPRPIEHLSFLANDLAVVRTLPDATPDSAPALSAAVDEFMRSTTDTASDTRGHGVVPDEFVAVPETDTMETSYIGPGVPVGDTKLIADAYDARFSHSSTDSVSVNVVCNEDDMWDEYSEFSLYGNRDGLEFDVSVTRNATRAELADVLTSMGDTDFFHYIGHVRDGTQFVCTDGALSFDQIAATTTPPRVFLLNGCSSYELGRAFIDAGSQAGIITVRPIGNDAAMLIGQNIARFVNQGFSPRSALAIVQRYGRADDKYMVLGDGGYQVAQSKSGIPVVAHLTTASSDSSQRYRFSVEMFPSEHDSLGGIYSPNFDALSQQLYAGCTPTVTAAAQEVQSFLDLDSQMPVVLDGSLHWAPPLEVSPCSTDP</sequence>
<dbReference type="Proteomes" id="UP000296216">
    <property type="component" value="Chromosome"/>
</dbReference>
<proteinExistence type="predicted"/>
<name>A0A4D6GU16_HALS9</name>
<reference evidence="1 3" key="1">
    <citation type="journal article" date="2019" name="Microbiol. Resour. Announc.">
        <title>The Genome Sequence of the Halobacterium salinarum Type Strain Is Closely Related to That of Laboratory Strains NRC-1 and R1.</title>
        <authorList>
            <person name="Pfeiffer F."/>
            <person name="Marchfelder A."/>
            <person name="Habermann B."/>
            <person name="Dyall-Smith M.L."/>
        </authorList>
    </citation>
    <scope>NUCLEOTIDE SEQUENCE [LARGE SCALE GENOMIC DNA]</scope>
    <source>
        <strain evidence="1">91-R6</strain>
        <strain evidence="3">ATCC 33171 / DSM 3754 / JCM 8978 / NBRC 102687 / NCIMB 764 / 91-R6</strain>
    </source>
</reference>
<evidence type="ECO:0000313" key="2">
    <source>
        <dbReference type="EMBL" id="TYO82367.1"/>
    </source>
</evidence>
<accession>A0A4D6GU16</accession>
<organism evidence="1 3">
    <name type="scientific">Halobacterium salinarum (strain ATCC 33171 / DSM 3754 / JCM 8978 / NBRC 102687 / NCIMB 764 / 91-R6)</name>
    <dbReference type="NCBI Taxonomy" id="2597657"/>
    <lineage>
        <taxon>Archaea</taxon>
        <taxon>Methanobacteriati</taxon>
        <taxon>Methanobacteriota</taxon>
        <taxon>Stenosarchaea group</taxon>
        <taxon>Halobacteria</taxon>
        <taxon>Halobacteriales</taxon>
        <taxon>Halobacteriaceae</taxon>
        <taxon>Halobacterium</taxon>
    </lineage>
</organism>
<reference evidence="1" key="3">
    <citation type="journal article" name="MicrobiologyOpen">
        <title>Whole-genome comparison between the type strain of Halobacterium salinarum (DSM 3754(T)) and the laboratory strains R1 and NRC-1.</title>
        <authorList>
            <person name="Pfeiffer F."/>
            <person name="Losensky G."/>
            <person name="Marchfelder A."/>
            <person name="Habermann B."/>
            <person name="Dyall-Smith M."/>
        </authorList>
    </citation>
    <scope>NUCLEOTIDE SEQUENCE</scope>
    <source>
        <strain evidence="1">91-R6</strain>
    </source>
</reference>
<dbReference type="EMBL" id="CP038631">
    <property type="protein sequence ID" value="QCC43872.1"/>
    <property type="molecule type" value="Genomic_DNA"/>
</dbReference>
<reference evidence="2 4" key="2">
    <citation type="submission" date="2019-07" db="EMBL/GenBank/DDBJ databases">
        <title>Genomic Encyclopedia of Archaeal and Bacterial Type Strains, Phase II (KMG-II): from individual species to whole genera.</title>
        <authorList>
            <person name="Goeker M."/>
        </authorList>
    </citation>
    <scope>NUCLEOTIDE SEQUENCE [LARGE SCALE GENOMIC DNA]</scope>
    <source>
        <strain evidence="2 4">DSM 3754</strain>
    </source>
</reference>
<protein>
    <recommendedName>
        <fullName evidence="5">CHAT domain-containing protein</fullName>
    </recommendedName>
</protein>
<dbReference type="GeneID" id="39854000"/>
<evidence type="ECO:0000313" key="3">
    <source>
        <dbReference type="Proteomes" id="UP000296216"/>
    </source>
</evidence>
<evidence type="ECO:0000313" key="1">
    <source>
        <dbReference type="EMBL" id="QCC43872.1"/>
    </source>
</evidence>
<gene>
    <name evidence="2" type="ORF">APQ99_00895</name>
    <name evidence="1" type="ORF">HBSAL_00625</name>
</gene>
<dbReference type="AlphaFoldDB" id="A0A4D6GU16"/>
<dbReference type="EMBL" id="VRYN01000001">
    <property type="protein sequence ID" value="TYO82367.1"/>
    <property type="molecule type" value="Genomic_DNA"/>
</dbReference>
<dbReference type="RefSeq" id="WP_136360972.1">
    <property type="nucleotide sequence ID" value="NZ_VRYN01000001.1"/>
</dbReference>
<dbReference type="Proteomes" id="UP000323075">
    <property type="component" value="Unassembled WGS sequence"/>
</dbReference>
<evidence type="ECO:0008006" key="5">
    <source>
        <dbReference type="Google" id="ProtNLM"/>
    </source>
</evidence>